<proteinExistence type="predicted"/>
<dbReference type="SUPFAM" id="SSF55785">
    <property type="entry name" value="PYP-like sensor domain (PAS domain)"/>
    <property type="match status" value="1"/>
</dbReference>
<evidence type="ECO:0000313" key="7">
    <source>
        <dbReference type="Proteomes" id="UP001596364"/>
    </source>
</evidence>
<dbReference type="EMBL" id="JBHSUS010000001">
    <property type="protein sequence ID" value="MFC6440830.1"/>
    <property type="molecule type" value="Genomic_DNA"/>
</dbReference>
<dbReference type="InterPro" id="IPR058031">
    <property type="entry name" value="AAA_lid_NorR"/>
</dbReference>
<dbReference type="Pfam" id="PF25601">
    <property type="entry name" value="AAA_lid_14"/>
    <property type="match status" value="1"/>
</dbReference>
<sequence>MNTSVIQSMINAIDRPAIFITPEYVIQAVNQAYSDTYEKKVALGRSKCFEISHQNSKPCDQCGELCPMQLARETGRATSVVHIHHTDNGESYCDILMKPVFDIDGSILGYLEILDKIKYASSQTGVNRMMGVSEPFKAMLNRINRAARSTISVLLQGETGTGKELVAHAVHQASERADKPFVVIECTGLSESLFESELFGHEKGAFTGAAGSKKGLIEIANGGTVFFDEIGDVPLNMQVKLLRLLETGYFRAVGGLTQKRSDFRLVCATHKNLLKMVEDGEFRQDLYYRIAGFPIHLPPLRERRDDIPLLVAQFLEVTHHQQKTFSQDALATLLDYGFPGNIRELKSIVEQAVLMSDDEVIHVSNLPPVVTNQPQQANDARDNVLTLEQVERQYLQDLCSRFDGSIQELADQLDLSQRTLYRKLERFGLRLNKS</sequence>
<dbReference type="SMART" id="SM00382">
    <property type="entry name" value="AAA"/>
    <property type="match status" value="1"/>
</dbReference>
<protein>
    <submittedName>
        <fullName evidence="6">Sigma-54 interaction domain-containing protein</fullName>
    </submittedName>
</protein>
<dbReference type="InterPro" id="IPR013656">
    <property type="entry name" value="PAS_4"/>
</dbReference>
<dbReference type="Gene3D" id="1.10.8.60">
    <property type="match status" value="1"/>
</dbReference>
<dbReference type="CDD" id="cd00009">
    <property type="entry name" value="AAA"/>
    <property type="match status" value="1"/>
</dbReference>
<reference evidence="7" key="1">
    <citation type="journal article" date="2019" name="Int. J. Syst. Evol. Microbiol.">
        <title>The Global Catalogue of Microorganisms (GCM) 10K type strain sequencing project: providing services to taxonomists for standard genome sequencing and annotation.</title>
        <authorList>
            <consortium name="The Broad Institute Genomics Platform"/>
            <consortium name="The Broad Institute Genome Sequencing Center for Infectious Disease"/>
            <person name="Wu L."/>
            <person name="Ma J."/>
        </authorList>
    </citation>
    <scope>NUCLEOTIDE SEQUENCE [LARGE SCALE GENOMIC DNA]</scope>
    <source>
        <strain evidence="7">CGMCC 1.16031</strain>
    </source>
</reference>
<gene>
    <name evidence="6" type="ORF">ACFP85_11815</name>
</gene>
<comment type="caution">
    <text evidence="6">The sequence shown here is derived from an EMBL/GenBank/DDBJ whole genome shotgun (WGS) entry which is preliminary data.</text>
</comment>
<keyword evidence="7" id="KW-1185">Reference proteome</keyword>
<dbReference type="PROSITE" id="PS50045">
    <property type="entry name" value="SIGMA54_INTERACT_4"/>
    <property type="match status" value="1"/>
</dbReference>
<dbReference type="RefSeq" id="WP_254426642.1">
    <property type="nucleotide sequence ID" value="NZ_JBHSUS010000001.1"/>
</dbReference>
<keyword evidence="4" id="KW-0804">Transcription</keyword>
<dbReference type="Pfam" id="PF08448">
    <property type="entry name" value="PAS_4"/>
    <property type="match status" value="1"/>
</dbReference>
<dbReference type="InterPro" id="IPR003593">
    <property type="entry name" value="AAA+_ATPase"/>
</dbReference>
<dbReference type="InterPro" id="IPR025662">
    <property type="entry name" value="Sigma_54_int_dom_ATP-bd_1"/>
</dbReference>
<dbReference type="Gene3D" id="3.30.450.20">
    <property type="entry name" value="PAS domain"/>
    <property type="match status" value="1"/>
</dbReference>
<dbReference type="SUPFAM" id="SSF46689">
    <property type="entry name" value="Homeodomain-like"/>
    <property type="match status" value="1"/>
</dbReference>
<dbReference type="InterPro" id="IPR009057">
    <property type="entry name" value="Homeodomain-like_sf"/>
</dbReference>
<evidence type="ECO:0000256" key="3">
    <source>
        <dbReference type="ARBA" id="ARBA00023015"/>
    </source>
</evidence>
<dbReference type="InterPro" id="IPR025943">
    <property type="entry name" value="Sigma_54_int_dom_ATP-bd_2"/>
</dbReference>
<dbReference type="InterPro" id="IPR002078">
    <property type="entry name" value="Sigma_54_int"/>
</dbReference>
<feature type="domain" description="Sigma-54 factor interaction" evidence="5">
    <location>
        <begin position="129"/>
        <end position="354"/>
    </location>
</feature>
<keyword evidence="1" id="KW-0547">Nucleotide-binding</keyword>
<dbReference type="Gene3D" id="3.40.50.300">
    <property type="entry name" value="P-loop containing nucleotide triphosphate hydrolases"/>
    <property type="match status" value="1"/>
</dbReference>
<name>A0ABW1XNE2_9ALTE</name>
<dbReference type="InterPro" id="IPR035965">
    <property type="entry name" value="PAS-like_dom_sf"/>
</dbReference>
<evidence type="ECO:0000313" key="6">
    <source>
        <dbReference type="EMBL" id="MFC6440830.1"/>
    </source>
</evidence>
<dbReference type="Gene3D" id="1.10.10.60">
    <property type="entry name" value="Homeodomain-like"/>
    <property type="match status" value="1"/>
</dbReference>
<dbReference type="InterPro" id="IPR027417">
    <property type="entry name" value="P-loop_NTPase"/>
</dbReference>
<dbReference type="PROSITE" id="PS00675">
    <property type="entry name" value="SIGMA54_INTERACT_1"/>
    <property type="match status" value="1"/>
</dbReference>
<dbReference type="SUPFAM" id="SSF52540">
    <property type="entry name" value="P-loop containing nucleoside triphosphate hydrolases"/>
    <property type="match status" value="1"/>
</dbReference>
<dbReference type="InterPro" id="IPR002197">
    <property type="entry name" value="HTH_Fis"/>
</dbReference>
<dbReference type="Pfam" id="PF02954">
    <property type="entry name" value="HTH_8"/>
    <property type="match status" value="1"/>
</dbReference>
<evidence type="ECO:0000256" key="4">
    <source>
        <dbReference type="ARBA" id="ARBA00023163"/>
    </source>
</evidence>
<organism evidence="6 7">
    <name type="scientific">Pseudobowmanella zhangzhouensis</name>
    <dbReference type="NCBI Taxonomy" id="1537679"/>
    <lineage>
        <taxon>Bacteria</taxon>
        <taxon>Pseudomonadati</taxon>
        <taxon>Pseudomonadota</taxon>
        <taxon>Gammaproteobacteria</taxon>
        <taxon>Alteromonadales</taxon>
        <taxon>Alteromonadaceae</taxon>
    </lineage>
</organism>
<dbReference type="Proteomes" id="UP001596364">
    <property type="component" value="Unassembled WGS sequence"/>
</dbReference>
<accession>A0ABW1XNE2</accession>
<evidence type="ECO:0000256" key="2">
    <source>
        <dbReference type="ARBA" id="ARBA00022840"/>
    </source>
</evidence>
<dbReference type="PROSITE" id="PS00676">
    <property type="entry name" value="SIGMA54_INTERACT_2"/>
    <property type="match status" value="1"/>
</dbReference>
<dbReference type="PANTHER" id="PTHR32071">
    <property type="entry name" value="TRANSCRIPTIONAL REGULATORY PROTEIN"/>
    <property type="match status" value="1"/>
</dbReference>
<keyword evidence="2" id="KW-0067">ATP-binding</keyword>
<evidence type="ECO:0000259" key="5">
    <source>
        <dbReference type="PROSITE" id="PS50045"/>
    </source>
</evidence>
<keyword evidence="3" id="KW-0805">Transcription regulation</keyword>
<dbReference type="Pfam" id="PF00158">
    <property type="entry name" value="Sigma54_activat"/>
    <property type="match status" value="1"/>
</dbReference>
<evidence type="ECO:0000256" key="1">
    <source>
        <dbReference type="ARBA" id="ARBA00022741"/>
    </source>
</evidence>